<evidence type="ECO:0000313" key="1">
    <source>
        <dbReference type="EMBL" id="RYR33913.1"/>
    </source>
</evidence>
<dbReference type="AlphaFoldDB" id="A0A445B5G0"/>
<sequence length="314" mass="37152">MYAMLNREKDSWMASRLELRHSHPCSAKKSVYYHVYRELTIHAKCVITDNDEASIRHDKTYLALANEVGGSSNLNFSKKDVRNYIASKLCCADENADFKELLNYFMRMKEINLNLFHAINVDDANKFRSTLWVNARCRALYEYYGDVVLFDTTYKRNRYVCLRMNYRLHTLSVSTTMGSLHLLVVLCWGTRRSLVLSECSRNELDVWKLYHVGSSPTSARPYLILPNTRHQWCIWHILKKITTKLESYAWYREINAKMSDVVQNSCSMDSFDIDWAEFIKEFDLGYNRWLSAEFERRRKQQNCKEMNVRVETKA</sequence>
<name>A0A445B5G0_ARAHY</name>
<organism evidence="1 2">
    <name type="scientific">Arachis hypogaea</name>
    <name type="common">Peanut</name>
    <dbReference type="NCBI Taxonomy" id="3818"/>
    <lineage>
        <taxon>Eukaryota</taxon>
        <taxon>Viridiplantae</taxon>
        <taxon>Streptophyta</taxon>
        <taxon>Embryophyta</taxon>
        <taxon>Tracheophyta</taxon>
        <taxon>Spermatophyta</taxon>
        <taxon>Magnoliopsida</taxon>
        <taxon>eudicotyledons</taxon>
        <taxon>Gunneridae</taxon>
        <taxon>Pentapetalae</taxon>
        <taxon>rosids</taxon>
        <taxon>fabids</taxon>
        <taxon>Fabales</taxon>
        <taxon>Fabaceae</taxon>
        <taxon>Papilionoideae</taxon>
        <taxon>50 kb inversion clade</taxon>
        <taxon>dalbergioids sensu lato</taxon>
        <taxon>Dalbergieae</taxon>
        <taxon>Pterocarpus clade</taxon>
        <taxon>Arachis</taxon>
    </lineage>
</organism>
<comment type="caution">
    <text evidence="1">The sequence shown here is derived from an EMBL/GenBank/DDBJ whole genome shotgun (WGS) entry which is preliminary data.</text>
</comment>
<accession>A0A445B5G0</accession>
<protein>
    <submittedName>
        <fullName evidence="1">Uncharacterized protein</fullName>
    </submittedName>
</protein>
<dbReference type="STRING" id="3818.A0A445B5G0"/>
<proteinExistence type="predicted"/>
<keyword evidence="2" id="KW-1185">Reference proteome</keyword>
<dbReference type="Proteomes" id="UP000289738">
    <property type="component" value="Chromosome A10"/>
</dbReference>
<dbReference type="PANTHER" id="PTHR47718">
    <property type="entry name" value="OS01G0519700 PROTEIN"/>
    <property type="match status" value="1"/>
</dbReference>
<dbReference type="EMBL" id="SDMP01000010">
    <property type="protein sequence ID" value="RYR33913.1"/>
    <property type="molecule type" value="Genomic_DNA"/>
</dbReference>
<gene>
    <name evidence="1" type="ORF">Ahy_A10g048586</name>
</gene>
<reference evidence="1 2" key="1">
    <citation type="submission" date="2019-01" db="EMBL/GenBank/DDBJ databases">
        <title>Sequencing of cultivated peanut Arachis hypogaea provides insights into genome evolution and oil improvement.</title>
        <authorList>
            <person name="Chen X."/>
        </authorList>
    </citation>
    <scope>NUCLEOTIDE SEQUENCE [LARGE SCALE GENOMIC DNA]</scope>
    <source>
        <strain evidence="2">cv. Fuhuasheng</strain>
        <tissue evidence="1">Leaves</tissue>
    </source>
</reference>
<evidence type="ECO:0000313" key="2">
    <source>
        <dbReference type="Proteomes" id="UP000289738"/>
    </source>
</evidence>